<evidence type="ECO:0000313" key="3">
    <source>
        <dbReference type="EMBL" id="MBD8044538.1"/>
    </source>
</evidence>
<sequence>MLQPALHRSARGAGPSQSPEELGAVTAELAVALPAVVVLLAGLLTGAAAGVTQLRLEEAASAAARQVMRGEAAAAGDTVARLAGPRAGLELRTEGEWVTVQVESPLSAPLLEHLPITLTAQAVALPEQPP</sequence>
<comment type="caution">
    <text evidence="3">The sequence shown here is derived from an EMBL/GenBank/DDBJ whole genome shotgun (WGS) entry which is preliminary data.</text>
</comment>
<keyword evidence="4" id="KW-1185">Reference proteome</keyword>
<dbReference type="InterPro" id="IPR012495">
    <property type="entry name" value="TadE-like_dom"/>
</dbReference>
<evidence type="ECO:0000259" key="2">
    <source>
        <dbReference type="Pfam" id="PF07811"/>
    </source>
</evidence>
<protein>
    <submittedName>
        <fullName evidence="3">Pilus assembly protein</fullName>
    </submittedName>
</protein>
<organism evidence="3 4">
    <name type="scientific">Arthrobacter pullicola</name>
    <dbReference type="NCBI Taxonomy" id="2762224"/>
    <lineage>
        <taxon>Bacteria</taxon>
        <taxon>Bacillati</taxon>
        <taxon>Actinomycetota</taxon>
        <taxon>Actinomycetes</taxon>
        <taxon>Micrococcales</taxon>
        <taxon>Micrococcaceae</taxon>
        <taxon>Arthrobacter</taxon>
    </lineage>
</organism>
<dbReference type="NCBIfam" id="NF041390">
    <property type="entry name" value="TadE_Rv3655c"/>
    <property type="match status" value="1"/>
</dbReference>
<dbReference type="Pfam" id="PF07811">
    <property type="entry name" value="TadE"/>
    <property type="match status" value="1"/>
</dbReference>
<feature type="transmembrane region" description="Helical" evidence="1">
    <location>
        <begin position="29"/>
        <end position="51"/>
    </location>
</feature>
<proteinExistence type="predicted"/>
<gene>
    <name evidence="3" type="ORF">H9638_12040</name>
</gene>
<evidence type="ECO:0000313" key="4">
    <source>
        <dbReference type="Proteomes" id="UP000652763"/>
    </source>
</evidence>
<keyword evidence="1" id="KW-0812">Transmembrane</keyword>
<dbReference type="EMBL" id="JACSQC010000005">
    <property type="protein sequence ID" value="MBD8044538.1"/>
    <property type="molecule type" value="Genomic_DNA"/>
</dbReference>
<accession>A0ABR8YJX6</accession>
<name>A0ABR8YJX6_9MICC</name>
<reference evidence="3 4" key="1">
    <citation type="submission" date="2020-08" db="EMBL/GenBank/DDBJ databases">
        <title>A Genomic Blueprint of the Chicken Gut Microbiome.</title>
        <authorList>
            <person name="Gilroy R."/>
            <person name="Ravi A."/>
            <person name="Getino M."/>
            <person name="Pursley I."/>
            <person name="Horton D.L."/>
            <person name="Alikhan N.-F."/>
            <person name="Baker D."/>
            <person name="Gharbi K."/>
            <person name="Hall N."/>
            <person name="Watson M."/>
            <person name="Adriaenssens E.M."/>
            <person name="Foster-Nyarko E."/>
            <person name="Jarju S."/>
            <person name="Secka A."/>
            <person name="Antonio M."/>
            <person name="Oren A."/>
            <person name="Chaudhuri R."/>
            <person name="La Ragione R.M."/>
            <person name="Hildebrand F."/>
            <person name="Pallen M.J."/>
        </authorList>
    </citation>
    <scope>NUCLEOTIDE SEQUENCE [LARGE SCALE GENOMIC DNA]</scope>
    <source>
        <strain evidence="3 4">Sa2BUA2</strain>
    </source>
</reference>
<dbReference type="InterPro" id="IPR049790">
    <property type="entry name" value="Rv3655c/TadE"/>
</dbReference>
<dbReference type="Proteomes" id="UP000652763">
    <property type="component" value="Unassembled WGS sequence"/>
</dbReference>
<feature type="domain" description="TadE-like" evidence="2">
    <location>
        <begin position="23"/>
        <end position="65"/>
    </location>
</feature>
<evidence type="ECO:0000256" key="1">
    <source>
        <dbReference type="SAM" id="Phobius"/>
    </source>
</evidence>
<keyword evidence="1" id="KW-0472">Membrane</keyword>
<keyword evidence="1" id="KW-1133">Transmembrane helix</keyword>